<gene>
    <name evidence="1" type="ORF">WHH00_05580</name>
</gene>
<keyword evidence="2" id="KW-1185">Reference proteome</keyword>
<protein>
    <submittedName>
        <fullName evidence="1">Uncharacterized protein</fullName>
    </submittedName>
</protein>
<evidence type="ECO:0000313" key="2">
    <source>
        <dbReference type="Proteomes" id="UP001623384"/>
    </source>
</evidence>
<name>A0ABZ2R784_9MICC</name>
<dbReference type="RefSeq" id="WP_406637207.1">
    <property type="nucleotide sequence ID" value="NZ_CP148033.1"/>
</dbReference>
<reference evidence="1 2" key="1">
    <citation type="submission" date="2024-03" db="EMBL/GenBank/DDBJ databases">
        <title>Rhodococcus navarretei sp. nov. and Pseudarthrobacter quantumdoti sp. nov., two new species with the ability to biosynthesize Quantum Dots isolated from soil samples at Union Glacier, Antarctica.</title>
        <authorList>
            <person name="Vargas M."/>
        </authorList>
    </citation>
    <scope>NUCLEOTIDE SEQUENCE [LARGE SCALE GENOMIC DNA]</scope>
    <source>
        <strain evidence="1 2">RC-2-3</strain>
    </source>
</reference>
<organism evidence="1 2">
    <name type="scientific">Pseudarthrobacter quantipunctorum</name>
    <dbReference type="NCBI Taxonomy" id="3128980"/>
    <lineage>
        <taxon>Bacteria</taxon>
        <taxon>Bacillati</taxon>
        <taxon>Actinomycetota</taxon>
        <taxon>Actinomycetes</taxon>
        <taxon>Micrococcales</taxon>
        <taxon>Micrococcaceae</taxon>
        <taxon>Pseudarthrobacter</taxon>
    </lineage>
</organism>
<dbReference type="Proteomes" id="UP001623384">
    <property type="component" value="Chromosome"/>
</dbReference>
<accession>A0ABZ2R784</accession>
<proteinExistence type="predicted"/>
<sequence length="174" mass="18022">MAAQPEPPVLREGRILVPGSSRQLAIYGLFPPAPGQHRKAGAGSRVFAAKACEPELLWISFDELCAPGTSREDYSFLAEGPELLVIDDVPAPSPSDAGPRAAAWELFAAVLTVAAARGTTVFVAGTAPMDWAAASGSAEDARLRSALAEAARLLAPLKRVESDETVAVQGVSGS</sequence>
<dbReference type="EMBL" id="CP148033">
    <property type="protein sequence ID" value="WXK94273.1"/>
    <property type="molecule type" value="Genomic_DNA"/>
</dbReference>
<evidence type="ECO:0000313" key="1">
    <source>
        <dbReference type="EMBL" id="WXK94273.1"/>
    </source>
</evidence>